<dbReference type="EMBL" id="UIGT01000001">
    <property type="protein sequence ID" value="SUX78577.1"/>
    <property type="molecule type" value="Genomic_DNA"/>
</dbReference>
<dbReference type="AlphaFoldDB" id="A0A9Q8E7B5"/>
<protein>
    <submittedName>
        <fullName evidence="1">Uncharacterized protein</fullName>
    </submittedName>
</protein>
<dbReference type="RefSeq" id="WP_042111470.1">
    <property type="nucleotide sequence ID" value="NZ_UIGT01000001.1"/>
</dbReference>
<comment type="caution">
    <text evidence="1">The sequence shown here is derived from an EMBL/GenBank/DDBJ whole genome shotgun (WGS) entry which is preliminary data.</text>
</comment>
<accession>A0A9Q8E7B5</accession>
<sequence length="188" mass="21767">MKKPQQMYDLQIPDDDYKMAAVMERDKLNFESPNKWFYVGADSRDLGFAKVGITMGDLTSRSYGTNNPNFYLFCAFQCQQSTTEAQLKSIEKSAINYLDGVFCAENGQTKRARHMESQRLSECYYDVNFEDFFVEVHEYLLDNHVSYFQTCGFENEAGGDGGYALAWEFSSLLKPEVKRYFLNRILRG</sequence>
<proteinExistence type="predicted"/>
<gene>
    <name evidence="1" type="ORF">NCTC8782_01042</name>
</gene>
<evidence type="ECO:0000313" key="1">
    <source>
        <dbReference type="EMBL" id="SUX78577.1"/>
    </source>
</evidence>
<name>A0A9Q8E7B5_9ENTR</name>
<dbReference type="Proteomes" id="UP000255286">
    <property type="component" value="Unassembled WGS sequence"/>
</dbReference>
<organism evidence="1 2">
    <name type="scientific">Citrobacter youngae</name>
    <dbReference type="NCBI Taxonomy" id="133448"/>
    <lineage>
        <taxon>Bacteria</taxon>
        <taxon>Pseudomonadati</taxon>
        <taxon>Pseudomonadota</taxon>
        <taxon>Gammaproteobacteria</taxon>
        <taxon>Enterobacterales</taxon>
        <taxon>Enterobacteriaceae</taxon>
        <taxon>Citrobacter</taxon>
        <taxon>Citrobacter freundii complex</taxon>
    </lineage>
</organism>
<reference evidence="1 2" key="1">
    <citation type="submission" date="2018-06" db="EMBL/GenBank/DDBJ databases">
        <authorList>
            <consortium name="Pathogen Informatics"/>
            <person name="Doyle S."/>
        </authorList>
    </citation>
    <scope>NUCLEOTIDE SEQUENCE [LARGE SCALE GENOMIC DNA]</scope>
    <source>
        <strain evidence="1 2">NCTC8782</strain>
    </source>
</reference>
<evidence type="ECO:0000313" key="2">
    <source>
        <dbReference type="Proteomes" id="UP000255286"/>
    </source>
</evidence>